<sequence>NFILKSNSSPANRNRRDLLSRHSLSALVATPAQPPNHVCTTRPLQFPIWDGGICLDSSSQSIINSHQQTK</sequence>
<dbReference type="EMBL" id="BMAV01003490">
    <property type="protein sequence ID" value="GFY43116.1"/>
    <property type="molecule type" value="Genomic_DNA"/>
</dbReference>
<organism evidence="1 2">
    <name type="scientific">Trichonephila inaurata madagascariensis</name>
    <dbReference type="NCBI Taxonomy" id="2747483"/>
    <lineage>
        <taxon>Eukaryota</taxon>
        <taxon>Metazoa</taxon>
        <taxon>Ecdysozoa</taxon>
        <taxon>Arthropoda</taxon>
        <taxon>Chelicerata</taxon>
        <taxon>Arachnida</taxon>
        <taxon>Araneae</taxon>
        <taxon>Araneomorphae</taxon>
        <taxon>Entelegynae</taxon>
        <taxon>Araneoidea</taxon>
        <taxon>Nephilidae</taxon>
        <taxon>Trichonephila</taxon>
        <taxon>Trichonephila inaurata</taxon>
    </lineage>
</organism>
<evidence type="ECO:0000313" key="2">
    <source>
        <dbReference type="Proteomes" id="UP000886998"/>
    </source>
</evidence>
<gene>
    <name evidence="1" type="ORF">TNIN_186671</name>
</gene>
<evidence type="ECO:0000313" key="1">
    <source>
        <dbReference type="EMBL" id="GFY43116.1"/>
    </source>
</evidence>
<feature type="non-terminal residue" evidence="1">
    <location>
        <position position="1"/>
    </location>
</feature>
<name>A0A8X6WZK7_9ARAC</name>
<comment type="caution">
    <text evidence="1">The sequence shown here is derived from an EMBL/GenBank/DDBJ whole genome shotgun (WGS) entry which is preliminary data.</text>
</comment>
<keyword evidence="2" id="KW-1185">Reference proteome</keyword>
<dbReference type="Proteomes" id="UP000886998">
    <property type="component" value="Unassembled WGS sequence"/>
</dbReference>
<accession>A0A8X6WZK7</accession>
<protein>
    <submittedName>
        <fullName evidence="1">Uncharacterized protein</fullName>
    </submittedName>
</protein>
<dbReference type="AlphaFoldDB" id="A0A8X6WZK7"/>
<proteinExistence type="predicted"/>
<reference evidence="1" key="1">
    <citation type="submission" date="2020-08" db="EMBL/GenBank/DDBJ databases">
        <title>Multicomponent nature underlies the extraordinary mechanical properties of spider dragline silk.</title>
        <authorList>
            <person name="Kono N."/>
            <person name="Nakamura H."/>
            <person name="Mori M."/>
            <person name="Yoshida Y."/>
            <person name="Ohtoshi R."/>
            <person name="Malay A.D."/>
            <person name="Moran D.A.P."/>
            <person name="Tomita M."/>
            <person name="Numata K."/>
            <person name="Arakawa K."/>
        </authorList>
    </citation>
    <scope>NUCLEOTIDE SEQUENCE</scope>
</reference>